<organism evidence="1 2">
    <name type="scientific">Thelohanellus kitauei</name>
    <name type="common">Myxosporean</name>
    <dbReference type="NCBI Taxonomy" id="669202"/>
    <lineage>
        <taxon>Eukaryota</taxon>
        <taxon>Metazoa</taxon>
        <taxon>Cnidaria</taxon>
        <taxon>Myxozoa</taxon>
        <taxon>Myxosporea</taxon>
        <taxon>Bivalvulida</taxon>
        <taxon>Platysporina</taxon>
        <taxon>Myxobolidae</taxon>
        <taxon>Thelohanellus</taxon>
    </lineage>
</organism>
<reference evidence="1 2" key="1">
    <citation type="journal article" date="2014" name="Genome Biol. Evol.">
        <title>The genome of the myxosporean Thelohanellus kitauei shows adaptations to nutrient acquisition within its fish host.</title>
        <authorList>
            <person name="Yang Y."/>
            <person name="Xiong J."/>
            <person name="Zhou Z."/>
            <person name="Huo F."/>
            <person name="Miao W."/>
            <person name="Ran C."/>
            <person name="Liu Y."/>
            <person name="Zhang J."/>
            <person name="Feng J."/>
            <person name="Wang M."/>
            <person name="Wang M."/>
            <person name="Wang L."/>
            <person name="Yao B."/>
        </authorList>
    </citation>
    <scope>NUCLEOTIDE SEQUENCE [LARGE SCALE GENOMIC DNA]</scope>
    <source>
        <strain evidence="1">Wuqing</strain>
    </source>
</reference>
<evidence type="ECO:0000313" key="2">
    <source>
        <dbReference type="Proteomes" id="UP000031668"/>
    </source>
</evidence>
<dbReference type="EMBL" id="JWZT01001726">
    <property type="protein sequence ID" value="KII71535.1"/>
    <property type="molecule type" value="Genomic_DNA"/>
</dbReference>
<protein>
    <recommendedName>
        <fullName evidence="3">ISXO2-like transposase domain-containing protein</fullName>
    </recommendedName>
</protein>
<sequence length="154" mass="17572">MYREICVLKMLEFSINPDSLLEGEGVTVEIDKSKFGIRNYHIGRKTPEVPNRALPIPVPNRTRERSFPIIQMWIKPGIPHALNLCTTVISDGWASYLGLDQIRHLHLLTDKTGQNIVMIGRCPIVPEIDVNLITTDTTMRNVYIKPYSRSQMKA</sequence>
<dbReference type="AlphaFoldDB" id="A0A0C2N5E3"/>
<keyword evidence="2" id="KW-1185">Reference proteome</keyword>
<dbReference type="OrthoDB" id="10052789at2759"/>
<evidence type="ECO:0000313" key="1">
    <source>
        <dbReference type="EMBL" id="KII71535.1"/>
    </source>
</evidence>
<evidence type="ECO:0008006" key="3">
    <source>
        <dbReference type="Google" id="ProtNLM"/>
    </source>
</evidence>
<gene>
    <name evidence="1" type="ORF">RF11_02985</name>
</gene>
<accession>A0A0C2N5E3</accession>
<comment type="caution">
    <text evidence="1">The sequence shown here is derived from an EMBL/GenBank/DDBJ whole genome shotgun (WGS) entry which is preliminary data.</text>
</comment>
<name>A0A0C2N5E3_THEKT</name>
<proteinExistence type="predicted"/>
<dbReference type="Proteomes" id="UP000031668">
    <property type="component" value="Unassembled WGS sequence"/>
</dbReference>